<protein>
    <submittedName>
        <fullName evidence="2">Uncharacterized protein</fullName>
    </submittedName>
</protein>
<name>A0ABD2XMB5_9HYME</name>
<keyword evidence="3" id="KW-1185">Reference proteome</keyword>
<dbReference type="EMBL" id="JBJJXI010000019">
    <property type="protein sequence ID" value="KAL3406427.1"/>
    <property type="molecule type" value="Genomic_DNA"/>
</dbReference>
<accession>A0ABD2XMB5</accession>
<dbReference type="Proteomes" id="UP001627154">
    <property type="component" value="Unassembled WGS sequence"/>
</dbReference>
<evidence type="ECO:0000256" key="1">
    <source>
        <dbReference type="SAM" id="MobiDB-lite"/>
    </source>
</evidence>
<organism evidence="2 3">
    <name type="scientific">Trichogramma kaykai</name>
    <dbReference type="NCBI Taxonomy" id="54128"/>
    <lineage>
        <taxon>Eukaryota</taxon>
        <taxon>Metazoa</taxon>
        <taxon>Ecdysozoa</taxon>
        <taxon>Arthropoda</taxon>
        <taxon>Hexapoda</taxon>
        <taxon>Insecta</taxon>
        <taxon>Pterygota</taxon>
        <taxon>Neoptera</taxon>
        <taxon>Endopterygota</taxon>
        <taxon>Hymenoptera</taxon>
        <taxon>Apocrita</taxon>
        <taxon>Proctotrupomorpha</taxon>
        <taxon>Chalcidoidea</taxon>
        <taxon>Trichogrammatidae</taxon>
        <taxon>Trichogramma</taxon>
    </lineage>
</organism>
<sequence length="126" mass="13767">MKPISGDTVLSIIHGPATTGHFVEMSKFLNQEIDVLARNRVLMIGGSLSSRQPHPRRLNVGHRSSAGRAGGHFTLRGGPEPRNPDAGCHPDNCGFNVVSDQTGYPASLLRRVIGQRMLVRLYQSRL</sequence>
<feature type="region of interest" description="Disordered" evidence="1">
    <location>
        <begin position="47"/>
        <end position="86"/>
    </location>
</feature>
<reference evidence="2 3" key="1">
    <citation type="journal article" date="2024" name="bioRxiv">
        <title>A reference genome for Trichogramma kaykai: A tiny desert-dwelling parasitoid wasp with competing sex-ratio distorters.</title>
        <authorList>
            <person name="Culotta J."/>
            <person name="Lindsey A.R."/>
        </authorList>
    </citation>
    <scope>NUCLEOTIDE SEQUENCE [LARGE SCALE GENOMIC DNA]</scope>
    <source>
        <strain evidence="2 3">KSX58</strain>
    </source>
</reference>
<evidence type="ECO:0000313" key="2">
    <source>
        <dbReference type="EMBL" id="KAL3406427.1"/>
    </source>
</evidence>
<gene>
    <name evidence="2" type="ORF">TKK_001753</name>
</gene>
<dbReference type="AlphaFoldDB" id="A0ABD2XMB5"/>
<comment type="caution">
    <text evidence="2">The sequence shown here is derived from an EMBL/GenBank/DDBJ whole genome shotgun (WGS) entry which is preliminary data.</text>
</comment>
<proteinExistence type="predicted"/>
<evidence type="ECO:0000313" key="3">
    <source>
        <dbReference type="Proteomes" id="UP001627154"/>
    </source>
</evidence>